<dbReference type="SMART" id="SM00032">
    <property type="entry name" value="CCP"/>
    <property type="match status" value="3"/>
</dbReference>
<evidence type="ECO:0000313" key="7">
    <source>
        <dbReference type="Proteomes" id="UP000475037"/>
    </source>
</evidence>
<dbReference type="EMBL" id="VOAJ01003488">
    <property type="protein sequence ID" value="KAF0879527.1"/>
    <property type="molecule type" value="Genomic_DNA"/>
</dbReference>
<dbReference type="PROSITE" id="PS50923">
    <property type="entry name" value="SUSHI"/>
    <property type="match status" value="2"/>
</dbReference>
<organism evidence="6 7">
    <name type="scientific">Crocuta crocuta</name>
    <name type="common">Spotted hyena</name>
    <dbReference type="NCBI Taxonomy" id="9678"/>
    <lineage>
        <taxon>Eukaryota</taxon>
        <taxon>Metazoa</taxon>
        <taxon>Chordata</taxon>
        <taxon>Craniata</taxon>
        <taxon>Vertebrata</taxon>
        <taxon>Euteleostomi</taxon>
        <taxon>Mammalia</taxon>
        <taxon>Eutheria</taxon>
        <taxon>Laurasiatheria</taxon>
        <taxon>Carnivora</taxon>
        <taxon>Feliformia</taxon>
        <taxon>Hyaenidae</taxon>
        <taxon>Crocuta</taxon>
    </lineage>
</organism>
<dbReference type="SUPFAM" id="SSF57535">
    <property type="entry name" value="Complement control module/SCR domain"/>
    <property type="match status" value="3"/>
</dbReference>
<comment type="caution">
    <text evidence="6">The sequence shown here is derived from an EMBL/GenBank/DDBJ whole genome shotgun (WGS) entry which is preliminary data.</text>
</comment>
<evidence type="ECO:0000313" key="6">
    <source>
        <dbReference type="EMBL" id="KAF0879527.1"/>
    </source>
</evidence>
<dbReference type="FunFam" id="2.10.70.10:FF:000060">
    <property type="entry name" value="Complement inhibitory factor H"/>
    <property type="match status" value="1"/>
</dbReference>
<evidence type="ECO:0000256" key="1">
    <source>
        <dbReference type="ARBA" id="ARBA00022659"/>
    </source>
</evidence>
<keyword evidence="1 4" id="KW-0768">Sushi</keyword>
<evidence type="ECO:0000256" key="2">
    <source>
        <dbReference type="ARBA" id="ARBA00022729"/>
    </source>
</evidence>
<dbReference type="Gene3D" id="2.10.70.10">
    <property type="entry name" value="Complement Module, domain 1"/>
    <property type="match status" value="3"/>
</dbReference>
<accession>A0A6G1AVD3</accession>
<dbReference type="AlphaFoldDB" id="A0A6G1AVD3"/>
<dbReference type="FunFam" id="2.10.70.10:FF:000026">
    <property type="entry name" value="Complement inhibitory factor H"/>
    <property type="match status" value="1"/>
</dbReference>
<feature type="domain" description="Sushi" evidence="5">
    <location>
        <begin position="3"/>
        <end position="60"/>
    </location>
</feature>
<evidence type="ECO:0000256" key="4">
    <source>
        <dbReference type="PROSITE-ProRule" id="PRU00302"/>
    </source>
</evidence>
<dbReference type="GO" id="GO:0006956">
    <property type="term" value="P:complement activation"/>
    <property type="evidence" value="ECO:0007669"/>
    <property type="project" value="TreeGrafter"/>
</dbReference>
<feature type="disulfide bond" evidence="4">
    <location>
        <begin position="65"/>
        <end position="108"/>
    </location>
</feature>
<reference evidence="6 7" key="1">
    <citation type="submission" date="2019-11" db="EMBL/GenBank/DDBJ databases">
        <authorList>
            <person name="Yang C."/>
            <person name="Li F."/>
        </authorList>
    </citation>
    <scope>NUCLEOTIDE SEQUENCE [LARGE SCALE GENOMIC DNA]</scope>
    <source>
        <strain evidence="6">KB4526</strain>
        <tissue evidence="6">Muscle</tissue>
    </source>
</reference>
<name>A0A6G1AVD3_CROCR</name>
<dbReference type="InterPro" id="IPR035976">
    <property type="entry name" value="Sushi/SCR/CCP_sf"/>
</dbReference>
<dbReference type="InterPro" id="IPR051503">
    <property type="entry name" value="ComplSys_Reg/VirEntry_Med"/>
</dbReference>
<protein>
    <submittedName>
        <fullName evidence="6">FHR1 protein</fullName>
    </submittedName>
</protein>
<evidence type="ECO:0000259" key="5">
    <source>
        <dbReference type="PROSITE" id="PS50923"/>
    </source>
</evidence>
<dbReference type="GO" id="GO:0005615">
    <property type="term" value="C:extracellular space"/>
    <property type="evidence" value="ECO:0007669"/>
    <property type="project" value="TreeGrafter"/>
</dbReference>
<dbReference type="GO" id="GO:0001851">
    <property type="term" value="F:complement component C3b binding"/>
    <property type="evidence" value="ECO:0007669"/>
    <property type="project" value="TreeGrafter"/>
</dbReference>
<feature type="non-terminal residue" evidence="6">
    <location>
        <position position="1"/>
    </location>
</feature>
<dbReference type="InterPro" id="IPR000436">
    <property type="entry name" value="Sushi_SCR_CCP_dom"/>
</dbReference>
<feature type="non-terminal residue" evidence="6">
    <location>
        <position position="187"/>
    </location>
</feature>
<gene>
    <name evidence="6" type="primary">Cfhr1</name>
    <name evidence="6" type="ORF">FOF47_R20734</name>
</gene>
<comment type="caution">
    <text evidence="4">Lacks conserved residue(s) required for the propagation of feature annotation.</text>
</comment>
<keyword evidence="7" id="KW-1185">Reference proteome</keyword>
<evidence type="ECO:0000256" key="3">
    <source>
        <dbReference type="ARBA" id="ARBA00023157"/>
    </source>
</evidence>
<dbReference type="PANTHER" id="PTHR45785:SF7">
    <property type="entry name" value="COMPLEMENT FACTOR H"/>
    <property type="match status" value="1"/>
</dbReference>
<keyword evidence="3 4" id="KW-1015">Disulfide bond</keyword>
<keyword evidence="2" id="KW-0732">Signal</keyword>
<dbReference type="CDD" id="cd00033">
    <property type="entry name" value="CCP"/>
    <property type="match status" value="2"/>
</dbReference>
<sequence length="187" mass="21426">SDPSCVNPPRVENAIILNEMPRYRPGQRARYKCIKPLYLVGDQDVTCSNGNWTQPPRCLDPKEKCGPAPSIKNGDMTTFPKSEYDPGSSVEYQCQSLYVLEGNRIITCSYGQWSTPPKCLDVCIISEDNMKKHNLQLRGPSKNRRYFQTRETVHFECMRGYRMQTSQQTSQAICWDGKLDYPVCGRK</sequence>
<proteinExistence type="predicted"/>
<feature type="domain" description="Sushi" evidence="5">
    <location>
        <begin position="63"/>
        <end position="121"/>
    </location>
</feature>
<dbReference type="PANTHER" id="PTHR45785">
    <property type="entry name" value="COMPLEMENT FACTOR H-RELATED"/>
    <property type="match status" value="1"/>
</dbReference>
<dbReference type="Pfam" id="PF00084">
    <property type="entry name" value="Sushi"/>
    <property type="match status" value="3"/>
</dbReference>
<dbReference type="Proteomes" id="UP000475037">
    <property type="component" value="Unassembled WGS sequence"/>
</dbReference>